<dbReference type="GO" id="GO:0035242">
    <property type="term" value="F:protein-arginine omega-N asymmetric methyltransferase activity"/>
    <property type="evidence" value="ECO:0007669"/>
    <property type="project" value="UniProtKB-EC"/>
</dbReference>
<dbReference type="AlphaFoldDB" id="A0A1B6DBT6"/>
<name>A0A1B6DBT6_9HEMI</name>
<keyword evidence="4 6" id="KW-0949">S-adenosyl-L-methionine</keyword>
<dbReference type="PANTHER" id="PTHR11006">
    <property type="entry name" value="PROTEIN ARGININE N-METHYLTRANSFERASE"/>
    <property type="match status" value="1"/>
</dbReference>
<dbReference type="GO" id="GO:0005634">
    <property type="term" value="C:nucleus"/>
    <property type="evidence" value="ECO:0007669"/>
    <property type="project" value="TreeGrafter"/>
</dbReference>
<dbReference type="EMBL" id="GEDC01014149">
    <property type="protein sequence ID" value="JAS23149.1"/>
    <property type="molecule type" value="Transcribed_RNA"/>
</dbReference>
<dbReference type="InterPro" id="IPR055135">
    <property type="entry name" value="PRMT_dom"/>
</dbReference>
<protein>
    <recommendedName>
        <fullName evidence="1">type I protein arginine methyltransferase</fullName>
        <ecNumber evidence="1">2.1.1.319</ecNumber>
    </recommendedName>
</protein>
<dbReference type="Pfam" id="PF06325">
    <property type="entry name" value="PrmA"/>
    <property type="match status" value="1"/>
</dbReference>
<evidence type="ECO:0000256" key="3">
    <source>
        <dbReference type="ARBA" id="ARBA00022679"/>
    </source>
</evidence>
<evidence type="ECO:0000313" key="8">
    <source>
        <dbReference type="EMBL" id="JAS23149.1"/>
    </source>
</evidence>
<evidence type="ECO:0000256" key="5">
    <source>
        <dbReference type="ARBA" id="ARBA00049303"/>
    </source>
</evidence>
<dbReference type="Gene3D" id="2.70.160.11">
    <property type="entry name" value="Hnrnp arginine n-methyltransferase1"/>
    <property type="match status" value="1"/>
</dbReference>
<dbReference type="SUPFAM" id="SSF53335">
    <property type="entry name" value="S-adenosyl-L-methionine-dependent methyltransferases"/>
    <property type="match status" value="1"/>
</dbReference>
<evidence type="ECO:0000256" key="1">
    <source>
        <dbReference type="ARBA" id="ARBA00011925"/>
    </source>
</evidence>
<dbReference type="PANTHER" id="PTHR11006:SF122">
    <property type="entry name" value="ARGININE METHYLTRANSFERASE 8"/>
    <property type="match status" value="1"/>
</dbReference>
<dbReference type="Gene3D" id="3.40.50.150">
    <property type="entry name" value="Vaccinia Virus protein VP39"/>
    <property type="match status" value="1"/>
</dbReference>
<dbReference type="PROSITE" id="PS51678">
    <property type="entry name" value="SAM_MT_PRMT"/>
    <property type="match status" value="1"/>
</dbReference>
<dbReference type="Pfam" id="PF22528">
    <property type="entry name" value="PRMT_C"/>
    <property type="match status" value="1"/>
</dbReference>
<evidence type="ECO:0000256" key="2">
    <source>
        <dbReference type="ARBA" id="ARBA00022603"/>
    </source>
</evidence>
<dbReference type="GO" id="GO:0035241">
    <property type="term" value="F:protein-arginine omega-N monomethyltransferase activity"/>
    <property type="evidence" value="ECO:0007669"/>
    <property type="project" value="TreeGrafter"/>
</dbReference>
<sequence length="364" mass="41893">MDANLNFSSETILNDTSHYYSSYQNLEVHKTMLNDKVRNETYKNAIYTNKHMFKDKTILDVGAGTGILSIFCAQVGARKVYAVEVSNVAKIAKEIVKENKLDDVIEVIENRIEDVSLPCKVDVIVSEWMGFYLLHEGMLDSVLFARDNFLQSEGKLFPEECILYTAACQLEDFFPKWNDVCGVQMKSFGLKLRESYQGKPEITYINEEDLMCVEQEIIRFNLNKINVTDLDHITEKFIIPASKDGNYQGICIWFDVLFPHSDDVSPVVLSTSPWSPETHWKHTVIVLPIELEVEADEPLAWELELKRNNTFSRRYDLKLTMLDPEKEKHPSPCGCYYTKCMVIKTFLEDKVSKNCGENSENLMV</sequence>
<feature type="domain" description="Protein arginine N-methyltransferase" evidence="7">
    <location>
        <begin position="162"/>
        <end position="319"/>
    </location>
</feature>
<accession>A0A1B6DBT6</accession>
<organism evidence="8">
    <name type="scientific">Clastoptera arizonana</name>
    <name type="common">Arizona spittle bug</name>
    <dbReference type="NCBI Taxonomy" id="38151"/>
    <lineage>
        <taxon>Eukaryota</taxon>
        <taxon>Metazoa</taxon>
        <taxon>Ecdysozoa</taxon>
        <taxon>Arthropoda</taxon>
        <taxon>Hexapoda</taxon>
        <taxon>Insecta</taxon>
        <taxon>Pterygota</taxon>
        <taxon>Neoptera</taxon>
        <taxon>Paraneoptera</taxon>
        <taxon>Hemiptera</taxon>
        <taxon>Auchenorrhyncha</taxon>
        <taxon>Cercopoidea</taxon>
        <taxon>Clastopteridae</taxon>
        <taxon>Clastoptera</taxon>
    </lineage>
</organism>
<evidence type="ECO:0000256" key="6">
    <source>
        <dbReference type="PROSITE-ProRule" id="PRU01015"/>
    </source>
</evidence>
<dbReference type="EC" id="2.1.1.319" evidence="1"/>
<keyword evidence="2 6" id="KW-0489">Methyltransferase</keyword>
<dbReference type="CDD" id="cd02440">
    <property type="entry name" value="AdoMet_MTases"/>
    <property type="match status" value="1"/>
</dbReference>
<gene>
    <name evidence="8" type="ORF">g.6477</name>
</gene>
<evidence type="ECO:0000256" key="4">
    <source>
        <dbReference type="ARBA" id="ARBA00022691"/>
    </source>
</evidence>
<keyword evidence="3 6" id="KW-0808">Transferase</keyword>
<dbReference type="GO" id="GO:0032259">
    <property type="term" value="P:methylation"/>
    <property type="evidence" value="ECO:0007669"/>
    <property type="project" value="UniProtKB-KW"/>
</dbReference>
<reference evidence="8" key="1">
    <citation type="submission" date="2015-12" db="EMBL/GenBank/DDBJ databases">
        <title>De novo transcriptome assembly of four potential Pierce s Disease insect vectors from Arizona vineyards.</title>
        <authorList>
            <person name="Tassone E.E."/>
        </authorList>
    </citation>
    <scope>NUCLEOTIDE SEQUENCE</scope>
</reference>
<evidence type="ECO:0000259" key="7">
    <source>
        <dbReference type="Pfam" id="PF22528"/>
    </source>
</evidence>
<dbReference type="GO" id="GO:0042054">
    <property type="term" value="F:histone methyltransferase activity"/>
    <property type="evidence" value="ECO:0007669"/>
    <property type="project" value="TreeGrafter"/>
</dbReference>
<comment type="catalytic activity">
    <reaction evidence="5">
        <text>L-arginyl-[protein] + S-adenosyl-L-methionine = N(omega)-methyl-L-arginyl-[protein] + S-adenosyl-L-homocysteine + H(+)</text>
        <dbReference type="Rhea" id="RHEA:48100"/>
        <dbReference type="Rhea" id="RHEA-COMP:10532"/>
        <dbReference type="Rhea" id="RHEA-COMP:11990"/>
        <dbReference type="ChEBI" id="CHEBI:15378"/>
        <dbReference type="ChEBI" id="CHEBI:29965"/>
        <dbReference type="ChEBI" id="CHEBI:57856"/>
        <dbReference type="ChEBI" id="CHEBI:59789"/>
        <dbReference type="ChEBI" id="CHEBI:65280"/>
    </reaction>
    <physiologicalReaction direction="left-to-right" evidence="5">
        <dbReference type="Rhea" id="RHEA:48101"/>
    </physiologicalReaction>
</comment>
<dbReference type="InterPro" id="IPR029063">
    <property type="entry name" value="SAM-dependent_MTases_sf"/>
</dbReference>
<dbReference type="FunFam" id="3.40.50.150:FF:000003">
    <property type="entry name" value="Blast:Protein arginine N-methyltransferase 1"/>
    <property type="match status" value="1"/>
</dbReference>
<dbReference type="InterPro" id="IPR025799">
    <property type="entry name" value="Arg_MeTrfase"/>
</dbReference>
<proteinExistence type="predicted"/>